<sequence>MEPLTPREFRKLYVIPYDIEKRQRRIEQLEAIQVEGPQSASDVVKSSSGEGNACILSHATVTGTDISFTRREDEIKRLKRTNVQQRKKYMYGLSLIESCDDCEMRALLTAVCTEGKKPQIVAVELMEQGVDIGPEAIRRRVERWINQNVR</sequence>
<accession>A0A2A7B6W4</accession>
<gene>
    <name evidence="1" type="ORF">CHR60_09875</name>
</gene>
<dbReference type="RefSeq" id="WP_097792834.1">
    <property type="nucleotide sequence ID" value="NZ_NOUV01000014.1"/>
</dbReference>
<protein>
    <submittedName>
        <fullName evidence="1">Uncharacterized protein</fullName>
    </submittedName>
</protein>
<proteinExistence type="predicted"/>
<organism evidence="1 2">
    <name type="scientific">Faecalibacterium prausnitzii</name>
    <dbReference type="NCBI Taxonomy" id="853"/>
    <lineage>
        <taxon>Bacteria</taxon>
        <taxon>Bacillati</taxon>
        <taxon>Bacillota</taxon>
        <taxon>Clostridia</taxon>
        <taxon>Eubacteriales</taxon>
        <taxon>Oscillospiraceae</taxon>
        <taxon>Faecalibacterium</taxon>
    </lineage>
</organism>
<evidence type="ECO:0000313" key="1">
    <source>
        <dbReference type="EMBL" id="PDX87012.1"/>
    </source>
</evidence>
<reference evidence="1 2" key="1">
    <citation type="journal article" date="2017" name="Front. Microbiol.">
        <title>New Insights into the Diversity of the Genus Faecalibacterium.</title>
        <authorList>
            <person name="Benevides L."/>
            <person name="Burman S."/>
            <person name="Martin R."/>
            <person name="Robert V."/>
            <person name="Thomas M."/>
            <person name="Miquel S."/>
            <person name="Chain F."/>
            <person name="Sokol H."/>
            <person name="Bermudez-Humaran L.G."/>
            <person name="Morrison M."/>
            <person name="Langella P."/>
            <person name="Azevedo V.A."/>
            <person name="Chatel J.M."/>
            <person name="Soares S."/>
        </authorList>
    </citation>
    <scope>NUCLEOTIDE SEQUENCE [LARGE SCALE GENOMIC DNA]</scope>
    <source>
        <strain evidence="1 2">AHMP21</strain>
    </source>
</reference>
<dbReference type="AlphaFoldDB" id="A0A2A7B6W4"/>
<dbReference type="Proteomes" id="UP000220904">
    <property type="component" value="Unassembled WGS sequence"/>
</dbReference>
<dbReference type="EMBL" id="NOUV01000014">
    <property type="protein sequence ID" value="PDX87012.1"/>
    <property type="molecule type" value="Genomic_DNA"/>
</dbReference>
<comment type="caution">
    <text evidence="1">The sequence shown here is derived from an EMBL/GenBank/DDBJ whole genome shotgun (WGS) entry which is preliminary data.</text>
</comment>
<name>A0A2A7B6W4_9FIRM</name>
<evidence type="ECO:0000313" key="2">
    <source>
        <dbReference type="Proteomes" id="UP000220904"/>
    </source>
</evidence>